<dbReference type="VEuPathDB" id="VectorBase:GPPI004090"/>
<evidence type="ECO:0000313" key="2">
    <source>
        <dbReference type="Proteomes" id="UP000092460"/>
    </source>
</evidence>
<evidence type="ECO:0000313" key="1">
    <source>
        <dbReference type="EnsemblMetazoa" id="GPPI004090-PA"/>
    </source>
</evidence>
<name>A0A1B0APP1_9MUSC</name>
<reference evidence="1" key="2">
    <citation type="submission" date="2020-05" db="UniProtKB">
        <authorList>
            <consortium name="EnsemblMetazoa"/>
        </authorList>
    </citation>
    <scope>IDENTIFICATION</scope>
    <source>
        <strain evidence="1">IAEA</strain>
    </source>
</reference>
<sequence>MSLSSIVYIYVVTFSYAINLLPVGEYDKCSLSNSFRETKQRDLCKSIDENYGLCNVFCINTAWLMDKCLAKKHKTWIDFSIDDIFNRQEQRLSIAIVRQIKKIEKQRVMAGLTGMKFKVEYFKSSSMNVSPML</sequence>
<dbReference type="Proteomes" id="UP000092460">
    <property type="component" value="Unassembled WGS sequence"/>
</dbReference>
<dbReference type="EMBL" id="JXJN01001522">
    <property type="status" value="NOT_ANNOTATED_CDS"/>
    <property type="molecule type" value="Genomic_DNA"/>
</dbReference>
<dbReference type="EnsemblMetazoa" id="GPPI004090-RA">
    <property type="protein sequence ID" value="GPPI004090-PA"/>
    <property type="gene ID" value="GPPI004090"/>
</dbReference>
<dbReference type="AlphaFoldDB" id="A0A1B0APP1"/>
<proteinExistence type="predicted"/>
<reference evidence="2" key="1">
    <citation type="submission" date="2015-01" db="EMBL/GenBank/DDBJ databases">
        <authorList>
            <person name="Aksoy S."/>
            <person name="Warren W."/>
            <person name="Wilson R.K."/>
        </authorList>
    </citation>
    <scope>NUCLEOTIDE SEQUENCE [LARGE SCALE GENOMIC DNA]</scope>
    <source>
        <strain evidence="2">IAEA</strain>
    </source>
</reference>
<protein>
    <submittedName>
        <fullName evidence="1">Uncharacterized protein</fullName>
    </submittedName>
</protein>
<keyword evidence="2" id="KW-1185">Reference proteome</keyword>
<accession>A0A1B0APP1</accession>
<organism evidence="1 2">
    <name type="scientific">Glossina palpalis gambiensis</name>
    <dbReference type="NCBI Taxonomy" id="67801"/>
    <lineage>
        <taxon>Eukaryota</taxon>
        <taxon>Metazoa</taxon>
        <taxon>Ecdysozoa</taxon>
        <taxon>Arthropoda</taxon>
        <taxon>Hexapoda</taxon>
        <taxon>Insecta</taxon>
        <taxon>Pterygota</taxon>
        <taxon>Neoptera</taxon>
        <taxon>Endopterygota</taxon>
        <taxon>Diptera</taxon>
        <taxon>Brachycera</taxon>
        <taxon>Muscomorpha</taxon>
        <taxon>Hippoboscoidea</taxon>
        <taxon>Glossinidae</taxon>
        <taxon>Glossina</taxon>
    </lineage>
</organism>